<sequence>MAQINLQFGAPGYGEPVGTVDLQFGTTDGGGDVETLAARLAVTLPAPTVAISATVPKRALRVSAQLPAPLVTAQARLVLRAQLAVTQPAPSVAAAASVLVRAQLAATLPKPVAMARATRDINVYRDPSVIGGSAWQQASALGRHTAGAYGESARHRAHTASRYQQAAALSRATTAPAAMLPRQWRRVLGRAELAAAVAAATQASNRHLPRERRRQGDTWQDAAREWIAAAARNRYLPHLRKAWGLPYEQASRILARHWGSDWQLGEWRPLGWRDDYQDAQWPPPGISPHPVEPPEPGPEPYTPSLDLQFCAPPPSVWDLAFGVDPCADLEPPDDGRVPIQRTYLVSNSASLTLVATGQALEASAISVAIDADSWAWELRATVIGEPSIALVREAPQPVELEATLNGHTWRVVLDDWQRSRAWGELPAITLSARSLAAYLGAPHAAARSYTETQTRTARQLAEQELPLGWTLDWQIDDWLVEPAAWHYTNRTPIEAISAIATAAGAVVQAHPSQPRLIIAPRYAAPHWAWQGEAPDVTLPPDILTRLGSQYRPSEALNAVYVSGETTGVLALVKRAGTAGDRLGEMIVDPLITRQAPARGRGIAVLSASGEQTRETLALPVASDLAGLLATGQLLRVDPDGDDWRGLVRAVSVAARLEGSGNRAALVVEQTAELERHLEETA</sequence>
<organism evidence="2 3">
    <name type="scientific">Halomonas shengliensis</name>
    <dbReference type="NCBI Taxonomy" id="419597"/>
    <lineage>
        <taxon>Bacteria</taxon>
        <taxon>Pseudomonadati</taxon>
        <taxon>Pseudomonadota</taxon>
        <taxon>Gammaproteobacteria</taxon>
        <taxon>Oceanospirillales</taxon>
        <taxon>Halomonadaceae</taxon>
        <taxon>Halomonas</taxon>
    </lineage>
</organism>
<feature type="region of interest" description="Disordered" evidence="1">
    <location>
        <begin position="278"/>
        <end position="301"/>
    </location>
</feature>
<evidence type="ECO:0000313" key="2">
    <source>
        <dbReference type="EMBL" id="SDO30076.1"/>
    </source>
</evidence>
<name>A0A1H0IFG0_9GAMM</name>
<reference evidence="3" key="1">
    <citation type="submission" date="2016-10" db="EMBL/GenBank/DDBJ databases">
        <authorList>
            <person name="Varghese N."/>
            <person name="Submissions S."/>
        </authorList>
    </citation>
    <scope>NUCLEOTIDE SEQUENCE [LARGE SCALE GENOMIC DNA]</scope>
    <source>
        <strain evidence="3">CGMCC 1.6444</strain>
    </source>
</reference>
<protein>
    <submittedName>
        <fullName evidence="2">Uncharacterized protein</fullName>
    </submittedName>
</protein>
<evidence type="ECO:0000313" key="3">
    <source>
        <dbReference type="Proteomes" id="UP000199075"/>
    </source>
</evidence>
<dbReference type="AlphaFoldDB" id="A0A1H0IFG0"/>
<dbReference type="EMBL" id="FNIV01000005">
    <property type="protein sequence ID" value="SDO30076.1"/>
    <property type="molecule type" value="Genomic_DNA"/>
</dbReference>
<gene>
    <name evidence="2" type="ORF">SAMN04487957_10599</name>
</gene>
<accession>A0A1H0IFG0</accession>
<dbReference type="STRING" id="419597.SAMN04487957_10599"/>
<dbReference type="RefSeq" id="WP_089678418.1">
    <property type="nucleotide sequence ID" value="NZ_FNIV01000005.1"/>
</dbReference>
<feature type="compositionally biased region" description="Pro residues" evidence="1">
    <location>
        <begin position="281"/>
        <end position="301"/>
    </location>
</feature>
<feature type="region of interest" description="Disordered" evidence="1">
    <location>
        <begin position="146"/>
        <end position="167"/>
    </location>
</feature>
<proteinExistence type="predicted"/>
<dbReference type="Proteomes" id="UP000199075">
    <property type="component" value="Unassembled WGS sequence"/>
</dbReference>
<evidence type="ECO:0000256" key="1">
    <source>
        <dbReference type="SAM" id="MobiDB-lite"/>
    </source>
</evidence>
<keyword evidence="3" id="KW-1185">Reference proteome</keyword>
<dbReference type="OrthoDB" id="8609885at2"/>